<feature type="region of interest" description="Disordered" evidence="1">
    <location>
        <begin position="23"/>
        <end position="45"/>
    </location>
</feature>
<protein>
    <submittedName>
        <fullName evidence="4">DUF2807 domain-containing protein</fullName>
    </submittedName>
</protein>
<evidence type="ECO:0000256" key="2">
    <source>
        <dbReference type="SAM" id="SignalP"/>
    </source>
</evidence>
<keyword evidence="5" id="KW-1185">Reference proteome</keyword>
<dbReference type="InterPro" id="IPR021255">
    <property type="entry name" value="DUF2807"/>
</dbReference>
<dbReference type="PROSITE" id="PS51257">
    <property type="entry name" value="PROKAR_LIPOPROTEIN"/>
    <property type="match status" value="1"/>
</dbReference>
<reference evidence="4 5" key="1">
    <citation type="submission" date="2021-02" db="EMBL/GenBank/DDBJ databases">
        <title>De Novo genome assembly of isolated myxobacteria.</title>
        <authorList>
            <person name="Stevens D.C."/>
        </authorList>
    </citation>
    <scope>NUCLEOTIDE SEQUENCE [LARGE SCALE GENOMIC DNA]</scope>
    <source>
        <strain evidence="5">SCPEA02</strain>
    </source>
</reference>
<dbReference type="Proteomes" id="UP000662747">
    <property type="component" value="Chromosome"/>
</dbReference>
<dbReference type="RefSeq" id="WP_206722999.1">
    <property type="nucleotide sequence ID" value="NZ_CP071090.1"/>
</dbReference>
<keyword evidence="2" id="KW-0732">Signal</keyword>
<feature type="signal peptide" evidence="2">
    <location>
        <begin position="1"/>
        <end position="21"/>
    </location>
</feature>
<evidence type="ECO:0000259" key="3">
    <source>
        <dbReference type="Pfam" id="PF10988"/>
    </source>
</evidence>
<accession>A0ABX7NVK0</accession>
<feature type="compositionally biased region" description="Basic and acidic residues" evidence="1">
    <location>
        <begin position="36"/>
        <end position="45"/>
    </location>
</feature>
<dbReference type="Gene3D" id="2.160.20.120">
    <property type="match status" value="1"/>
</dbReference>
<organism evidence="4 5">
    <name type="scientific">Pyxidicoccus parkwayensis</name>
    <dbReference type="NCBI Taxonomy" id="2813578"/>
    <lineage>
        <taxon>Bacteria</taxon>
        <taxon>Pseudomonadati</taxon>
        <taxon>Myxococcota</taxon>
        <taxon>Myxococcia</taxon>
        <taxon>Myxococcales</taxon>
        <taxon>Cystobacterineae</taxon>
        <taxon>Myxococcaceae</taxon>
        <taxon>Pyxidicoccus</taxon>
    </lineage>
</organism>
<sequence length="244" mass="25293">MKTARIPFLVSFLALSACAHAEAQETQKSDTSAQKGEPRDVPDFDKVAVSNGIQAEVKVGPKSVRLEGPSDLLSRVRLKVEHGTLVTEVERKGIFGGFSGGKVHLYVSNPRIEGVSASGGSHVDAEATDTDEFSAEASGGAVLSVRGVDARKVEAEASGGSRVKLSGRAKEMDAEASGGAEVLALDVKGMKTLEAEASGGSRVEADVSQRVSGDASGGSTIRLMSRPEQSDVDTSGGSRVTYKD</sequence>
<proteinExistence type="predicted"/>
<evidence type="ECO:0000256" key="1">
    <source>
        <dbReference type="SAM" id="MobiDB-lite"/>
    </source>
</evidence>
<dbReference type="EMBL" id="CP071090">
    <property type="protein sequence ID" value="QSQ21421.1"/>
    <property type="molecule type" value="Genomic_DNA"/>
</dbReference>
<dbReference type="Pfam" id="PF10988">
    <property type="entry name" value="DUF2807"/>
    <property type="match status" value="1"/>
</dbReference>
<evidence type="ECO:0000313" key="5">
    <source>
        <dbReference type="Proteomes" id="UP000662747"/>
    </source>
</evidence>
<name>A0ABX7NVK0_9BACT</name>
<feature type="domain" description="Putative auto-transporter adhesin head GIN" evidence="3">
    <location>
        <begin position="43"/>
        <end position="227"/>
    </location>
</feature>
<gene>
    <name evidence="4" type="ORF">JY651_40575</name>
</gene>
<feature type="region of interest" description="Disordered" evidence="1">
    <location>
        <begin position="196"/>
        <end position="244"/>
    </location>
</feature>
<evidence type="ECO:0000313" key="4">
    <source>
        <dbReference type="EMBL" id="QSQ21421.1"/>
    </source>
</evidence>
<feature type="chain" id="PRO_5046051843" evidence="2">
    <location>
        <begin position="22"/>
        <end position="244"/>
    </location>
</feature>